<dbReference type="AlphaFoldDB" id="A0AAD4V429"/>
<dbReference type="Proteomes" id="UP001054821">
    <property type="component" value="Chromosome 7"/>
</dbReference>
<reference evidence="2 3" key="1">
    <citation type="journal article" date="2022" name="G3 (Bethesda)">
        <title>Whole-genome sequence and methylome profiling of the almond [Prunus dulcis (Mill.) D.A. Webb] cultivar 'Nonpareil'.</title>
        <authorList>
            <person name="D'Amico-Willman K.M."/>
            <person name="Ouma W.Z."/>
            <person name="Meulia T."/>
            <person name="Sideli G.M."/>
            <person name="Gradziel T.M."/>
            <person name="Fresnedo-Ramirez J."/>
        </authorList>
    </citation>
    <scope>NUCLEOTIDE SEQUENCE [LARGE SCALE GENOMIC DNA]</scope>
    <source>
        <strain evidence="2">Clone GOH B32 T37-40</strain>
    </source>
</reference>
<protein>
    <submittedName>
        <fullName evidence="2">Uncharacterized protein</fullName>
    </submittedName>
</protein>
<gene>
    <name evidence="2" type="ORF">L3X38_037833</name>
</gene>
<feature type="compositionally biased region" description="Basic residues" evidence="1">
    <location>
        <begin position="55"/>
        <end position="65"/>
    </location>
</feature>
<keyword evidence="3" id="KW-1185">Reference proteome</keyword>
<evidence type="ECO:0000256" key="1">
    <source>
        <dbReference type="SAM" id="MobiDB-lite"/>
    </source>
</evidence>
<name>A0AAD4V429_PRUDU</name>
<proteinExistence type="predicted"/>
<accession>A0AAD4V429</accession>
<evidence type="ECO:0000313" key="2">
    <source>
        <dbReference type="EMBL" id="KAI5318125.1"/>
    </source>
</evidence>
<feature type="region of interest" description="Disordered" evidence="1">
    <location>
        <begin position="52"/>
        <end position="89"/>
    </location>
</feature>
<organism evidence="2 3">
    <name type="scientific">Prunus dulcis</name>
    <name type="common">Almond</name>
    <name type="synonym">Amygdalus dulcis</name>
    <dbReference type="NCBI Taxonomy" id="3755"/>
    <lineage>
        <taxon>Eukaryota</taxon>
        <taxon>Viridiplantae</taxon>
        <taxon>Streptophyta</taxon>
        <taxon>Embryophyta</taxon>
        <taxon>Tracheophyta</taxon>
        <taxon>Spermatophyta</taxon>
        <taxon>Magnoliopsida</taxon>
        <taxon>eudicotyledons</taxon>
        <taxon>Gunneridae</taxon>
        <taxon>Pentapetalae</taxon>
        <taxon>rosids</taxon>
        <taxon>fabids</taxon>
        <taxon>Rosales</taxon>
        <taxon>Rosaceae</taxon>
        <taxon>Amygdaloideae</taxon>
        <taxon>Amygdaleae</taxon>
        <taxon>Prunus</taxon>
    </lineage>
</organism>
<comment type="caution">
    <text evidence="2">The sequence shown here is derived from an EMBL/GenBank/DDBJ whole genome shotgun (WGS) entry which is preliminary data.</text>
</comment>
<sequence>MSCRIATTVSFQLSSQQKNFDPPLPNGKGCVELRGYLSLCCYRPKLNSPLLSTKSRSKAMRRHSPSKNSLATIADPRPNFKGPSPRFRHQAHKDLEPLPIGKDLAEAEIVPAPPPKLDHVEPKPQEISKATLAEWQGPCEIE</sequence>
<dbReference type="EMBL" id="JAJFAZ020000007">
    <property type="protein sequence ID" value="KAI5318125.1"/>
    <property type="molecule type" value="Genomic_DNA"/>
</dbReference>
<evidence type="ECO:0000313" key="3">
    <source>
        <dbReference type="Proteomes" id="UP001054821"/>
    </source>
</evidence>